<accession>L8WXE2</accession>
<dbReference type="Proteomes" id="UP000011668">
    <property type="component" value="Unassembled WGS sequence"/>
</dbReference>
<name>L8WXE2_THACA</name>
<evidence type="ECO:0000256" key="1">
    <source>
        <dbReference type="SAM" id="SignalP"/>
    </source>
</evidence>
<reference evidence="2 3" key="1">
    <citation type="journal article" date="2013" name="Nat. Commun.">
        <title>The evolution and pathogenic mechanisms of the rice sheath blight pathogen.</title>
        <authorList>
            <person name="Zheng A."/>
            <person name="Lin R."/>
            <person name="Xu L."/>
            <person name="Qin P."/>
            <person name="Tang C."/>
            <person name="Ai P."/>
            <person name="Zhang D."/>
            <person name="Liu Y."/>
            <person name="Sun Z."/>
            <person name="Feng H."/>
            <person name="Wang Y."/>
            <person name="Chen Y."/>
            <person name="Liang X."/>
            <person name="Fu R."/>
            <person name="Li Q."/>
            <person name="Zhang J."/>
            <person name="Yu X."/>
            <person name="Xie Z."/>
            <person name="Ding L."/>
            <person name="Guan P."/>
            <person name="Tang J."/>
            <person name="Liang Y."/>
            <person name="Wang S."/>
            <person name="Deng Q."/>
            <person name="Li S."/>
            <person name="Zhu J."/>
            <person name="Wang L."/>
            <person name="Liu H."/>
            <person name="Li P."/>
        </authorList>
    </citation>
    <scope>NUCLEOTIDE SEQUENCE [LARGE SCALE GENOMIC DNA]</scope>
    <source>
        <strain evidence="3">AG-1 IA</strain>
    </source>
</reference>
<gene>
    <name evidence="2" type="ORF">AG1IA_03306</name>
</gene>
<keyword evidence="1" id="KW-0732">Signal</keyword>
<comment type="caution">
    <text evidence="2">The sequence shown here is derived from an EMBL/GenBank/DDBJ whole genome shotgun (WGS) entry which is preliminary data.</text>
</comment>
<feature type="chain" id="PRO_5003997062" evidence="1">
    <location>
        <begin position="23"/>
        <end position="92"/>
    </location>
</feature>
<protein>
    <submittedName>
        <fullName evidence="2">Uncharacterized protein</fullName>
    </submittedName>
</protein>
<organism evidence="2 3">
    <name type="scientific">Thanatephorus cucumeris (strain AG1-IA)</name>
    <name type="common">Rice sheath blight fungus</name>
    <name type="synonym">Rhizoctonia solani</name>
    <dbReference type="NCBI Taxonomy" id="983506"/>
    <lineage>
        <taxon>Eukaryota</taxon>
        <taxon>Fungi</taxon>
        <taxon>Dikarya</taxon>
        <taxon>Basidiomycota</taxon>
        <taxon>Agaricomycotina</taxon>
        <taxon>Agaricomycetes</taxon>
        <taxon>Cantharellales</taxon>
        <taxon>Ceratobasidiaceae</taxon>
        <taxon>Rhizoctonia</taxon>
        <taxon>Rhizoctonia solani AG-1</taxon>
    </lineage>
</organism>
<dbReference type="AlphaFoldDB" id="L8WXE2"/>
<keyword evidence="3" id="KW-1185">Reference proteome</keyword>
<sequence length="92" mass="10426">MLMIKWGCNWLFPIAIVDPVIGVIPRFRVPRSPSRAKSTICIISPWNGANSAFNSRKLWSATYSICFCFPIRESIALWLGVETSFKRTVSFA</sequence>
<dbReference type="EMBL" id="AFRT01000773">
    <property type="protein sequence ID" value="ELU42660.1"/>
    <property type="molecule type" value="Genomic_DNA"/>
</dbReference>
<dbReference type="HOGENOM" id="CLU_2414816_0_0_1"/>
<feature type="signal peptide" evidence="1">
    <location>
        <begin position="1"/>
        <end position="22"/>
    </location>
</feature>
<evidence type="ECO:0000313" key="3">
    <source>
        <dbReference type="Proteomes" id="UP000011668"/>
    </source>
</evidence>
<proteinExistence type="predicted"/>
<evidence type="ECO:0000313" key="2">
    <source>
        <dbReference type="EMBL" id="ELU42660.1"/>
    </source>
</evidence>